<dbReference type="Pfam" id="PF12244">
    <property type="entry name" value="DUF3606"/>
    <property type="match status" value="1"/>
</dbReference>
<organism evidence="1 2">
    <name type="scientific">Sphingobium psychrophilum</name>
    <dbReference type="NCBI Taxonomy" id="2728834"/>
    <lineage>
        <taxon>Bacteria</taxon>
        <taxon>Pseudomonadati</taxon>
        <taxon>Pseudomonadota</taxon>
        <taxon>Alphaproteobacteria</taxon>
        <taxon>Sphingomonadales</taxon>
        <taxon>Sphingomonadaceae</taxon>
        <taxon>Sphingobium</taxon>
    </lineage>
</organism>
<comment type="caution">
    <text evidence="1">The sequence shown here is derived from an EMBL/GenBank/DDBJ whole genome shotgun (WGS) entry which is preliminary data.</text>
</comment>
<name>A0A7X9WW32_9SPHN</name>
<reference evidence="1 2" key="1">
    <citation type="submission" date="2020-04" db="EMBL/GenBank/DDBJ databases">
        <title>Sphingobium sp. AR-3-1 isolated from Arctic soil.</title>
        <authorList>
            <person name="Dahal R.H."/>
            <person name="Chaudhary D.K."/>
        </authorList>
    </citation>
    <scope>NUCLEOTIDE SEQUENCE [LARGE SCALE GENOMIC DNA]</scope>
    <source>
        <strain evidence="1 2">AR-3-1</strain>
    </source>
</reference>
<evidence type="ECO:0000313" key="2">
    <source>
        <dbReference type="Proteomes" id="UP000519023"/>
    </source>
</evidence>
<accession>A0A7X9WW32</accession>
<keyword evidence="2" id="KW-1185">Reference proteome</keyword>
<dbReference type="InterPro" id="IPR022037">
    <property type="entry name" value="DUF3606"/>
</dbReference>
<gene>
    <name evidence="1" type="ORF">HHL08_12355</name>
</gene>
<dbReference type="Proteomes" id="UP000519023">
    <property type="component" value="Unassembled WGS sequence"/>
</dbReference>
<sequence>MDADRVTLDNEAAILYWTYRFDVSPEELAEAVDVVGDSVDAVAAYLNTGR</sequence>
<dbReference type="EMBL" id="JABBFV010000008">
    <property type="protein sequence ID" value="NML10925.1"/>
    <property type="molecule type" value="Genomic_DNA"/>
</dbReference>
<proteinExistence type="predicted"/>
<dbReference type="AlphaFoldDB" id="A0A7X9WW32"/>
<protein>
    <submittedName>
        <fullName evidence="1">DUF3606 domain-containing protein</fullName>
    </submittedName>
</protein>
<evidence type="ECO:0000313" key="1">
    <source>
        <dbReference type="EMBL" id="NML10925.1"/>
    </source>
</evidence>